<feature type="region of interest" description="Disordered" evidence="1">
    <location>
        <begin position="33"/>
        <end position="60"/>
    </location>
</feature>
<sequence length="60" mass="6344">MGGDVGGDVGARITACNPAMTARLDPTAARHITLPSPQQGLPPRGVPRTILSTPRYKRIH</sequence>
<evidence type="ECO:0000256" key="1">
    <source>
        <dbReference type="SAM" id="MobiDB-lite"/>
    </source>
</evidence>
<comment type="caution">
    <text evidence="2">The sequence shown here is derived from an EMBL/GenBank/DDBJ whole genome shotgun (WGS) entry which is preliminary data.</text>
</comment>
<proteinExistence type="predicted"/>
<dbReference type="AlphaFoldDB" id="A0A839Z9B6"/>
<dbReference type="EMBL" id="JACICD010000003">
    <property type="protein sequence ID" value="MBB3771285.1"/>
    <property type="molecule type" value="Genomic_DNA"/>
</dbReference>
<dbReference type="Proteomes" id="UP000533469">
    <property type="component" value="Unassembled WGS sequence"/>
</dbReference>
<keyword evidence="3" id="KW-1185">Reference proteome</keyword>
<accession>A0A839Z9B6</accession>
<protein>
    <submittedName>
        <fullName evidence="2">Uncharacterized protein</fullName>
    </submittedName>
</protein>
<evidence type="ECO:0000313" key="2">
    <source>
        <dbReference type="EMBL" id="MBB3771285.1"/>
    </source>
</evidence>
<evidence type="ECO:0000313" key="3">
    <source>
        <dbReference type="Proteomes" id="UP000533469"/>
    </source>
</evidence>
<gene>
    <name evidence="2" type="ORF">FHS55_001884</name>
</gene>
<name>A0A839Z9B6_9HYPH</name>
<reference evidence="2 3" key="1">
    <citation type="submission" date="2020-08" db="EMBL/GenBank/DDBJ databases">
        <title>Genomic Encyclopedia of Type Strains, Phase IV (KMG-IV): sequencing the most valuable type-strain genomes for metagenomic binning, comparative biology and taxonomic classification.</title>
        <authorList>
            <person name="Goeker M."/>
        </authorList>
    </citation>
    <scope>NUCLEOTIDE SEQUENCE [LARGE SCALE GENOMIC DNA]</scope>
    <source>
        <strain evidence="2 3">DSM 5895</strain>
    </source>
</reference>
<organism evidence="2 3">
    <name type="scientific">Ancylobacter tetraedralis</name>
    <dbReference type="NCBI Taxonomy" id="217068"/>
    <lineage>
        <taxon>Bacteria</taxon>
        <taxon>Pseudomonadati</taxon>
        <taxon>Pseudomonadota</taxon>
        <taxon>Alphaproteobacteria</taxon>
        <taxon>Hyphomicrobiales</taxon>
        <taxon>Xanthobacteraceae</taxon>
        <taxon>Ancylobacter</taxon>
    </lineage>
</organism>